<feature type="compositionally biased region" description="Low complexity" evidence="1">
    <location>
        <begin position="250"/>
        <end position="259"/>
    </location>
</feature>
<dbReference type="OrthoDB" id="3364608at2759"/>
<reference evidence="2" key="1">
    <citation type="journal article" date="2021" name="Genome Biol. Evol.">
        <title>The assembled and annotated genome of the fairy-ring fungus Marasmius oreades.</title>
        <authorList>
            <person name="Hiltunen M."/>
            <person name="Ament-Velasquez S.L."/>
            <person name="Johannesson H."/>
        </authorList>
    </citation>
    <scope>NUCLEOTIDE SEQUENCE</scope>
    <source>
        <strain evidence="2">03SP1</strain>
    </source>
</reference>
<evidence type="ECO:0000313" key="3">
    <source>
        <dbReference type="Proteomes" id="UP001049176"/>
    </source>
</evidence>
<dbReference type="GeneID" id="66072966"/>
<dbReference type="KEGG" id="more:E1B28_003890"/>
<evidence type="ECO:0000256" key="1">
    <source>
        <dbReference type="SAM" id="MobiDB-lite"/>
    </source>
</evidence>
<dbReference type="RefSeq" id="XP_043012926.1">
    <property type="nucleotide sequence ID" value="XM_043148331.1"/>
</dbReference>
<feature type="region of interest" description="Disordered" evidence="1">
    <location>
        <begin position="293"/>
        <end position="396"/>
    </location>
</feature>
<accession>A0A9P7UXF5</accession>
<name>A0A9P7UXF5_9AGAR</name>
<sequence>MGSGEVLPSVRPLKRSASTVSLPTPPRTQRRRRRNLRSTKDVSTDEDGDTAGEGPGGRVLFGSDKEAVGENARSHKRRKLSHISEDDDQDAFWAGVGEQASVSKPEVSKNSSSRSLSEPEMGTALADDNSDSETSFLSRRRMKQSMTTGSAPVSPPPSYRRPRAAKVANIKTGRAGAIDALHTVAETEEEDLPSSRPGAEAKRSANVSPVALTPSLPATPKTPKTPKSQIRSGISPMMLLRKSPDNPFLSSPESPSDSSAKAVRPTGKGGVYEEKPTIDLVFRGVRRAYPNPYYNHTLGRPHSPKRNSLLPPEHPDFSPDPCVQPRVLWPRKAKMKKARTDEIEEPTTPTKAKGRKVTSLLKSPPMTVKRTAGKVANAKSRSLIDSDDEDQKLDPEAVFPVRPLRFF</sequence>
<dbReference type="AlphaFoldDB" id="A0A9P7UXF5"/>
<gene>
    <name evidence="2" type="ORF">E1B28_003890</name>
</gene>
<dbReference type="Proteomes" id="UP001049176">
    <property type="component" value="Chromosome 2"/>
</dbReference>
<feature type="compositionally biased region" description="Low complexity" evidence="1">
    <location>
        <begin position="211"/>
        <end position="228"/>
    </location>
</feature>
<organism evidence="2 3">
    <name type="scientific">Marasmius oreades</name>
    <name type="common">fairy-ring Marasmius</name>
    <dbReference type="NCBI Taxonomy" id="181124"/>
    <lineage>
        <taxon>Eukaryota</taxon>
        <taxon>Fungi</taxon>
        <taxon>Dikarya</taxon>
        <taxon>Basidiomycota</taxon>
        <taxon>Agaricomycotina</taxon>
        <taxon>Agaricomycetes</taxon>
        <taxon>Agaricomycetidae</taxon>
        <taxon>Agaricales</taxon>
        <taxon>Marasmiineae</taxon>
        <taxon>Marasmiaceae</taxon>
        <taxon>Marasmius</taxon>
    </lineage>
</organism>
<proteinExistence type="predicted"/>
<protein>
    <submittedName>
        <fullName evidence="2">Uncharacterized protein</fullName>
    </submittedName>
</protein>
<dbReference type="EMBL" id="CM032182">
    <property type="protein sequence ID" value="KAG7096456.1"/>
    <property type="molecule type" value="Genomic_DNA"/>
</dbReference>
<feature type="region of interest" description="Disordered" evidence="1">
    <location>
        <begin position="1"/>
        <end position="273"/>
    </location>
</feature>
<keyword evidence="3" id="KW-1185">Reference proteome</keyword>
<comment type="caution">
    <text evidence="2">The sequence shown here is derived from an EMBL/GenBank/DDBJ whole genome shotgun (WGS) entry which is preliminary data.</text>
</comment>
<feature type="compositionally biased region" description="Basic residues" evidence="1">
    <location>
        <begin position="28"/>
        <end position="37"/>
    </location>
</feature>
<evidence type="ECO:0000313" key="2">
    <source>
        <dbReference type="EMBL" id="KAG7096456.1"/>
    </source>
</evidence>